<organism evidence="2 3">
    <name type="scientific">Nematostella vectensis</name>
    <name type="common">Starlet sea anemone</name>
    <dbReference type="NCBI Taxonomy" id="45351"/>
    <lineage>
        <taxon>Eukaryota</taxon>
        <taxon>Metazoa</taxon>
        <taxon>Cnidaria</taxon>
        <taxon>Anthozoa</taxon>
        <taxon>Hexacorallia</taxon>
        <taxon>Actiniaria</taxon>
        <taxon>Edwardsiidae</taxon>
        <taxon>Nematostella</taxon>
    </lineage>
</organism>
<protein>
    <submittedName>
        <fullName evidence="2">Uncharacterized protein</fullName>
    </submittedName>
</protein>
<dbReference type="HOGENOM" id="CLU_2870252_0_0_1"/>
<evidence type="ECO:0000256" key="1">
    <source>
        <dbReference type="SAM" id="MobiDB-lite"/>
    </source>
</evidence>
<name>A7RPM9_NEMVE</name>
<proteinExistence type="predicted"/>
<sequence length="64" mass="6547">MGLRAALARPHSHGLNGRPGPPSLAWAKGPTGSALTRMGLRAALARPHSHGLSGRPGPHSLAWA</sequence>
<reference evidence="2 3" key="1">
    <citation type="journal article" date="2007" name="Science">
        <title>Sea anemone genome reveals ancestral eumetazoan gene repertoire and genomic organization.</title>
        <authorList>
            <person name="Putnam N.H."/>
            <person name="Srivastava M."/>
            <person name="Hellsten U."/>
            <person name="Dirks B."/>
            <person name="Chapman J."/>
            <person name="Salamov A."/>
            <person name="Terry A."/>
            <person name="Shapiro H."/>
            <person name="Lindquist E."/>
            <person name="Kapitonov V.V."/>
            <person name="Jurka J."/>
            <person name="Genikhovich G."/>
            <person name="Grigoriev I.V."/>
            <person name="Lucas S.M."/>
            <person name="Steele R.E."/>
            <person name="Finnerty J.R."/>
            <person name="Technau U."/>
            <person name="Martindale M.Q."/>
            <person name="Rokhsar D.S."/>
        </authorList>
    </citation>
    <scope>NUCLEOTIDE SEQUENCE [LARGE SCALE GENOMIC DNA]</scope>
    <source>
        <strain evidence="3">CH2 X CH6</strain>
    </source>
</reference>
<dbReference type="Proteomes" id="UP000001593">
    <property type="component" value="Unassembled WGS sequence"/>
</dbReference>
<feature type="region of interest" description="Disordered" evidence="1">
    <location>
        <begin position="1"/>
        <end position="24"/>
    </location>
</feature>
<evidence type="ECO:0000313" key="3">
    <source>
        <dbReference type="Proteomes" id="UP000001593"/>
    </source>
</evidence>
<dbReference type="InParanoid" id="A7RPM9"/>
<dbReference type="AlphaFoldDB" id="A7RPM9"/>
<dbReference type="EMBL" id="DS469526">
    <property type="protein sequence ID" value="EDO46600.1"/>
    <property type="molecule type" value="Genomic_DNA"/>
</dbReference>
<keyword evidence="3" id="KW-1185">Reference proteome</keyword>
<evidence type="ECO:0000313" key="2">
    <source>
        <dbReference type="EMBL" id="EDO46600.1"/>
    </source>
</evidence>
<gene>
    <name evidence="2" type="ORF">NEMVEDRAFT_v1g89207</name>
</gene>
<accession>A7RPM9</accession>